<sequence>MCSQPSCSNTPPSRSPHWHTAPPALTGNAPEPHHNVSRTLARSVRHACVLLSVS</sequence>
<dbReference type="AlphaFoldDB" id="A0A0E9V7D0"/>
<evidence type="ECO:0000313" key="2">
    <source>
        <dbReference type="EMBL" id="JAH73947.1"/>
    </source>
</evidence>
<feature type="compositionally biased region" description="Polar residues" evidence="1">
    <location>
        <begin position="1"/>
        <end position="12"/>
    </location>
</feature>
<dbReference type="EMBL" id="GBXM01034630">
    <property type="protein sequence ID" value="JAH73947.1"/>
    <property type="molecule type" value="Transcribed_RNA"/>
</dbReference>
<evidence type="ECO:0000256" key="1">
    <source>
        <dbReference type="SAM" id="MobiDB-lite"/>
    </source>
</evidence>
<organism evidence="2">
    <name type="scientific">Anguilla anguilla</name>
    <name type="common">European freshwater eel</name>
    <name type="synonym">Muraena anguilla</name>
    <dbReference type="NCBI Taxonomy" id="7936"/>
    <lineage>
        <taxon>Eukaryota</taxon>
        <taxon>Metazoa</taxon>
        <taxon>Chordata</taxon>
        <taxon>Craniata</taxon>
        <taxon>Vertebrata</taxon>
        <taxon>Euteleostomi</taxon>
        <taxon>Actinopterygii</taxon>
        <taxon>Neopterygii</taxon>
        <taxon>Teleostei</taxon>
        <taxon>Anguilliformes</taxon>
        <taxon>Anguillidae</taxon>
        <taxon>Anguilla</taxon>
    </lineage>
</organism>
<accession>A0A0E9V7D0</accession>
<name>A0A0E9V7D0_ANGAN</name>
<protein>
    <submittedName>
        <fullName evidence="2">Uncharacterized protein</fullName>
    </submittedName>
</protein>
<reference evidence="2" key="1">
    <citation type="submission" date="2014-11" db="EMBL/GenBank/DDBJ databases">
        <authorList>
            <person name="Amaro Gonzalez C."/>
        </authorList>
    </citation>
    <scope>NUCLEOTIDE SEQUENCE</scope>
</reference>
<proteinExistence type="predicted"/>
<reference evidence="2" key="2">
    <citation type="journal article" date="2015" name="Fish Shellfish Immunol.">
        <title>Early steps in the European eel (Anguilla anguilla)-Vibrio vulnificus interaction in the gills: Role of the RtxA13 toxin.</title>
        <authorList>
            <person name="Callol A."/>
            <person name="Pajuelo D."/>
            <person name="Ebbesson L."/>
            <person name="Teles M."/>
            <person name="MacKenzie S."/>
            <person name="Amaro C."/>
        </authorList>
    </citation>
    <scope>NUCLEOTIDE SEQUENCE</scope>
</reference>
<feature type="region of interest" description="Disordered" evidence="1">
    <location>
        <begin position="1"/>
        <end position="36"/>
    </location>
</feature>